<organism evidence="10 11">
    <name type="scientific">Lacrimispora amygdalina</name>
    <dbReference type="NCBI Taxonomy" id="253257"/>
    <lineage>
        <taxon>Bacteria</taxon>
        <taxon>Bacillati</taxon>
        <taxon>Bacillota</taxon>
        <taxon>Clostridia</taxon>
        <taxon>Lachnospirales</taxon>
        <taxon>Lachnospiraceae</taxon>
        <taxon>Lacrimispora</taxon>
    </lineage>
</organism>
<evidence type="ECO:0000256" key="5">
    <source>
        <dbReference type="ARBA" id="ARBA00024867"/>
    </source>
</evidence>
<evidence type="ECO:0000259" key="8">
    <source>
        <dbReference type="PROSITE" id="PS50110"/>
    </source>
</evidence>
<comment type="caution">
    <text evidence="10">The sequence shown here is derived from an EMBL/GenBank/DDBJ whole genome shotgun (WGS) entry which is preliminary data.</text>
</comment>
<gene>
    <name evidence="10" type="ORF">DS742_18110</name>
</gene>
<dbReference type="Pfam" id="PF00072">
    <property type="entry name" value="Response_reg"/>
    <property type="match status" value="1"/>
</dbReference>
<evidence type="ECO:0000259" key="9">
    <source>
        <dbReference type="PROSITE" id="PS50930"/>
    </source>
</evidence>
<dbReference type="OrthoDB" id="9802383at2"/>
<feature type="domain" description="Response regulatory" evidence="8">
    <location>
        <begin position="3"/>
        <end position="125"/>
    </location>
</feature>
<keyword evidence="3" id="KW-0902">Two-component regulatory system</keyword>
<comment type="function">
    <text evidence="5">May play the central regulatory role in sporulation. It may be an element of the effector pathway responsible for the activation of sporulation genes in response to nutritional stress. Spo0A may act in concert with spo0H (a sigma factor) to control the expression of some genes that are critical to the sporulation process.</text>
</comment>
<dbReference type="PROSITE" id="PS50110">
    <property type="entry name" value="RESPONSE_REGULATORY"/>
    <property type="match status" value="1"/>
</dbReference>
<evidence type="ECO:0000313" key="10">
    <source>
        <dbReference type="EMBL" id="RFZ77470.1"/>
    </source>
</evidence>
<dbReference type="Gene3D" id="2.40.50.1020">
    <property type="entry name" value="LytTr DNA-binding domain"/>
    <property type="match status" value="1"/>
</dbReference>
<evidence type="ECO:0000256" key="2">
    <source>
        <dbReference type="ARBA" id="ARBA00022490"/>
    </source>
</evidence>
<keyword evidence="7" id="KW-0597">Phosphoprotein</keyword>
<feature type="modified residue" description="4-aspartylphosphate" evidence="7">
    <location>
        <position position="60"/>
    </location>
</feature>
<dbReference type="PANTHER" id="PTHR37299:SF3">
    <property type="entry name" value="STAGE 0 SPORULATION PROTEIN A HOMOLOG"/>
    <property type="match status" value="1"/>
</dbReference>
<dbReference type="PROSITE" id="PS50930">
    <property type="entry name" value="HTH_LYTTR"/>
    <property type="match status" value="1"/>
</dbReference>
<accession>A0A3E2N968</accession>
<dbReference type="Proteomes" id="UP000260680">
    <property type="component" value="Unassembled WGS sequence"/>
</dbReference>
<feature type="domain" description="HTH LytTR-type" evidence="9">
    <location>
        <begin position="137"/>
        <end position="236"/>
    </location>
</feature>
<keyword evidence="10" id="KW-0238">DNA-binding</keyword>
<dbReference type="Pfam" id="PF04397">
    <property type="entry name" value="LytTR"/>
    <property type="match status" value="1"/>
</dbReference>
<evidence type="ECO:0000256" key="3">
    <source>
        <dbReference type="ARBA" id="ARBA00023012"/>
    </source>
</evidence>
<dbReference type="InterPro" id="IPR011006">
    <property type="entry name" value="CheY-like_superfamily"/>
</dbReference>
<sequence>MIRIAICDDNRKERERCTRFLTECAEKHKADIELACFESGESLLFDYIDTPHQVDIIYLDILMDQINGIDTARKLRDAGCQAQIVFLTSCGTEYLFDAFESTPAYYLMKEEMDFKKFEKAFLRTLELALEKKEEELFSFEINGIVEAIPIKDISHFEIWGRVITVYTNDRTVEFYGKMKELNDLLEDKNFNRVHRSYLINLSYIARLEGQDIILKTGVRVPIGENFVKSVKKTFIEYISRSHVKYSGGLKTQEERQ</sequence>
<protein>
    <recommendedName>
        <fullName evidence="1">Stage 0 sporulation protein A homolog</fullName>
    </recommendedName>
</protein>
<evidence type="ECO:0000256" key="1">
    <source>
        <dbReference type="ARBA" id="ARBA00018672"/>
    </source>
</evidence>
<dbReference type="InterPro" id="IPR046947">
    <property type="entry name" value="LytR-like"/>
</dbReference>
<dbReference type="AlphaFoldDB" id="A0A3E2N968"/>
<dbReference type="InterPro" id="IPR007492">
    <property type="entry name" value="LytTR_DNA-bd_dom"/>
</dbReference>
<dbReference type="EMBL" id="QOHO01000060">
    <property type="protein sequence ID" value="RFZ77470.1"/>
    <property type="molecule type" value="Genomic_DNA"/>
</dbReference>
<evidence type="ECO:0000313" key="11">
    <source>
        <dbReference type="Proteomes" id="UP000260680"/>
    </source>
</evidence>
<comment type="function">
    <text evidence="6">Required for high-level post-exponential phase expression of a series of secreted proteins.</text>
</comment>
<dbReference type="GO" id="GO:0000156">
    <property type="term" value="F:phosphorelay response regulator activity"/>
    <property type="evidence" value="ECO:0007669"/>
    <property type="project" value="InterPro"/>
</dbReference>
<dbReference type="InterPro" id="IPR001789">
    <property type="entry name" value="Sig_transdc_resp-reg_receiver"/>
</dbReference>
<dbReference type="SMART" id="SM00850">
    <property type="entry name" value="LytTR"/>
    <property type="match status" value="1"/>
</dbReference>
<keyword evidence="4" id="KW-0010">Activator</keyword>
<evidence type="ECO:0000256" key="7">
    <source>
        <dbReference type="PROSITE-ProRule" id="PRU00169"/>
    </source>
</evidence>
<evidence type="ECO:0000256" key="6">
    <source>
        <dbReference type="ARBA" id="ARBA00037164"/>
    </source>
</evidence>
<dbReference type="RefSeq" id="WP_117418382.1">
    <property type="nucleotide sequence ID" value="NZ_QOHO01000060.1"/>
</dbReference>
<dbReference type="Gene3D" id="3.40.50.2300">
    <property type="match status" value="1"/>
</dbReference>
<proteinExistence type="predicted"/>
<name>A0A3E2N968_9FIRM</name>
<dbReference type="PANTHER" id="PTHR37299">
    <property type="entry name" value="TRANSCRIPTIONAL REGULATOR-RELATED"/>
    <property type="match status" value="1"/>
</dbReference>
<evidence type="ECO:0000256" key="4">
    <source>
        <dbReference type="ARBA" id="ARBA00023159"/>
    </source>
</evidence>
<dbReference type="SUPFAM" id="SSF52172">
    <property type="entry name" value="CheY-like"/>
    <property type="match status" value="1"/>
</dbReference>
<keyword evidence="2" id="KW-0963">Cytoplasm</keyword>
<dbReference type="GO" id="GO:0003677">
    <property type="term" value="F:DNA binding"/>
    <property type="evidence" value="ECO:0007669"/>
    <property type="project" value="UniProtKB-KW"/>
</dbReference>
<reference evidence="10 11" key="1">
    <citation type="submission" date="2018-07" db="EMBL/GenBank/DDBJ databases">
        <title>New species, Clostridium PI-S10-A1B.</title>
        <authorList>
            <person name="Krishna G."/>
            <person name="Summeta K."/>
            <person name="Shikha S."/>
            <person name="Prabhu P.B."/>
            <person name="Suresh K."/>
        </authorList>
    </citation>
    <scope>NUCLEOTIDE SEQUENCE [LARGE SCALE GENOMIC DNA]</scope>
    <source>
        <strain evidence="10 11">PI-S10-A1B</strain>
    </source>
</reference>
<dbReference type="SMART" id="SM00448">
    <property type="entry name" value="REC"/>
    <property type="match status" value="1"/>
</dbReference>